<dbReference type="EMBL" id="MT630852">
    <property type="protein sequence ID" value="QNO43712.1"/>
    <property type="molecule type" value="Genomic_DNA"/>
</dbReference>
<evidence type="ECO:0000313" key="1">
    <source>
        <dbReference type="EMBL" id="QNO43712.1"/>
    </source>
</evidence>
<gene>
    <name evidence="1" type="ORF">EBHIHGGH_00002</name>
    <name evidence="2" type="ORF">HNHCPBFK_00022</name>
</gene>
<protein>
    <submittedName>
        <fullName evidence="1">Uncharacterized protein</fullName>
    </submittedName>
</protein>
<reference evidence="1" key="1">
    <citation type="submission" date="2020-06" db="EMBL/GenBank/DDBJ databases">
        <title>Unique genomic features of the anaerobic methanotrophic archaea.</title>
        <authorList>
            <person name="Chadwick G.L."/>
            <person name="Skennerton C.T."/>
            <person name="Laso-Perez R."/>
            <person name="Leu A.O."/>
            <person name="Speth D.R."/>
            <person name="Yu H."/>
            <person name="Morgan-Lang C."/>
            <person name="Hatzenpichler R."/>
            <person name="Goudeau D."/>
            <person name="Malmstrom R."/>
            <person name="Brazelton W.J."/>
            <person name="Woyke T."/>
            <person name="Hallam S.J."/>
            <person name="Tyson G.W."/>
            <person name="Wegener G."/>
            <person name="Boetius A."/>
            <person name="Orphan V."/>
        </authorList>
    </citation>
    <scope>NUCLEOTIDE SEQUENCE</scope>
</reference>
<proteinExistence type="predicted"/>
<organism evidence="1">
    <name type="scientific">Candidatus Methanogaster sp. ANME-2c ERB4</name>
    <dbReference type="NCBI Taxonomy" id="2759911"/>
    <lineage>
        <taxon>Archaea</taxon>
        <taxon>Methanobacteriati</taxon>
        <taxon>Methanobacteriota</taxon>
        <taxon>Stenosarchaea group</taxon>
        <taxon>Methanomicrobia</taxon>
        <taxon>Methanosarcinales</taxon>
        <taxon>ANME-2 cluster</taxon>
        <taxon>Candidatus Methanogasteraceae</taxon>
        <taxon>Candidatus Methanogaster</taxon>
    </lineage>
</organism>
<dbReference type="AlphaFoldDB" id="A0A7G9Y6S8"/>
<name>A0A7G9Y6S8_9EURY</name>
<accession>A0A7G9Y6S8</accession>
<dbReference type="EMBL" id="MT630874">
    <property type="protein sequence ID" value="QNO43892.1"/>
    <property type="molecule type" value="Genomic_DNA"/>
</dbReference>
<evidence type="ECO:0000313" key="2">
    <source>
        <dbReference type="EMBL" id="QNO43892.1"/>
    </source>
</evidence>
<sequence length="119" mass="13820">MLWLSICLVLKNDTVNHRSIIESLNISIVPDDITETFRKHYYKEICEREWGGLRGYSGGGSVVKKEVFSKNPLAYILYCVVILFKPYVFNRIFDIILTYSHPTSSHTTYHPLDHSHSQN</sequence>